<dbReference type="AlphaFoldDB" id="A0A7I4YKE8"/>
<evidence type="ECO:0000313" key="1">
    <source>
        <dbReference type="Proteomes" id="UP000025227"/>
    </source>
</evidence>
<dbReference type="OrthoDB" id="5802654at2759"/>
<name>A0A7I4YKE8_HAECO</name>
<accession>A0A7I4YKE8</accession>
<reference evidence="2" key="1">
    <citation type="submission" date="2020-12" db="UniProtKB">
        <authorList>
            <consortium name="WormBaseParasite"/>
        </authorList>
    </citation>
    <scope>IDENTIFICATION</scope>
    <source>
        <strain evidence="2">MHco3</strain>
    </source>
</reference>
<dbReference type="Proteomes" id="UP000025227">
    <property type="component" value="Unplaced"/>
</dbReference>
<protein>
    <submittedName>
        <fullName evidence="2">DUF3362 domain-containing protein</fullName>
    </submittedName>
</protein>
<keyword evidence="1" id="KW-1185">Reference proteome</keyword>
<dbReference type="WBParaSite" id="HCON_00110270-00001">
    <property type="protein sequence ID" value="HCON_00110270-00001"/>
    <property type="gene ID" value="HCON_00110270"/>
</dbReference>
<organism evidence="1 2">
    <name type="scientific">Haemonchus contortus</name>
    <name type="common">Barber pole worm</name>
    <dbReference type="NCBI Taxonomy" id="6289"/>
    <lineage>
        <taxon>Eukaryota</taxon>
        <taxon>Metazoa</taxon>
        <taxon>Ecdysozoa</taxon>
        <taxon>Nematoda</taxon>
        <taxon>Chromadorea</taxon>
        <taxon>Rhabditida</taxon>
        <taxon>Rhabditina</taxon>
        <taxon>Rhabditomorpha</taxon>
        <taxon>Strongyloidea</taxon>
        <taxon>Trichostrongylidae</taxon>
        <taxon>Haemonchus</taxon>
    </lineage>
</organism>
<evidence type="ECO:0000313" key="2">
    <source>
        <dbReference type="WBParaSite" id="HCON_00110270-00001"/>
    </source>
</evidence>
<proteinExistence type="predicted"/>
<dbReference type="OMA" id="PVETYRM"/>
<sequence length="163" mass="18853">MLVALSEKNPMEFSDLLESDKRSRSIVISGLEEGRDGLCPSARQRDLEDKVARVLDAVDVECRPVETYRMGKPNSKHSRLVKVVLPSRSHWRRVLANARLLQDAGLPEVFIRRGMTEEERKREYELRQEARERNKGSGIREWVVYHGQLKRAAELPHKRSGNH</sequence>